<dbReference type="EMBL" id="MU128909">
    <property type="protein sequence ID" value="KAF9520970.1"/>
    <property type="molecule type" value="Genomic_DNA"/>
</dbReference>
<accession>A0A9P6BBD9</accession>
<comment type="caution">
    <text evidence="2">The sequence shown here is derived from an EMBL/GenBank/DDBJ whole genome shotgun (WGS) entry which is preliminary data.</text>
</comment>
<sequence length="215" mass="24349">MRPNGTVLPSRPTLASHSDKKLPKKGRATRGRGHSQHRTPHAWSQVQVIAHAYLRRICYSGACTTRSHPHPSHPITTPPNRREISRQENSIPGRIRVMPRKLPDSLNTTMEYRFEFKFTLGNFEPETKQCQISLASTTFPNSWPTTIHNCSSQLLIYNNELGAYSPTAPESRAEMWRKDPPVLHEARASMPVQAKGRWNTHLLRIVPPATELPPG</sequence>
<evidence type="ECO:0000313" key="3">
    <source>
        <dbReference type="Proteomes" id="UP000886523"/>
    </source>
</evidence>
<protein>
    <submittedName>
        <fullName evidence="2">Uncharacterized protein</fullName>
    </submittedName>
</protein>
<dbReference type="AlphaFoldDB" id="A0A9P6BBD9"/>
<reference evidence="2" key="1">
    <citation type="journal article" date="2020" name="Nat. Commun.">
        <title>Large-scale genome sequencing of mycorrhizal fungi provides insights into the early evolution of symbiotic traits.</title>
        <authorList>
            <person name="Miyauchi S."/>
            <person name="Kiss E."/>
            <person name="Kuo A."/>
            <person name="Drula E."/>
            <person name="Kohler A."/>
            <person name="Sanchez-Garcia M."/>
            <person name="Morin E."/>
            <person name="Andreopoulos B."/>
            <person name="Barry K.W."/>
            <person name="Bonito G."/>
            <person name="Buee M."/>
            <person name="Carver A."/>
            <person name="Chen C."/>
            <person name="Cichocki N."/>
            <person name="Clum A."/>
            <person name="Culley D."/>
            <person name="Crous P.W."/>
            <person name="Fauchery L."/>
            <person name="Girlanda M."/>
            <person name="Hayes R.D."/>
            <person name="Keri Z."/>
            <person name="LaButti K."/>
            <person name="Lipzen A."/>
            <person name="Lombard V."/>
            <person name="Magnuson J."/>
            <person name="Maillard F."/>
            <person name="Murat C."/>
            <person name="Nolan M."/>
            <person name="Ohm R.A."/>
            <person name="Pangilinan J."/>
            <person name="Pereira M.F."/>
            <person name="Perotto S."/>
            <person name="Peter M."/>
            <person name="Pfister S."/>
            <person name="Riley R."/>
            <person name="Sitrit Y."/>
            <person name="Stielow J.B."/>
            <person name="Szollosi G."/>
            <person name="Zifcakova L."/>
            <person name="Stursova M."/>
            <person name="Spatafora J.W."/>
            <person name="Tedersoo L."/>
            <person name="Vaario L.M."/>
            <person name="Yamada A."/>
            <person name="Yan M."/>
            <person name="Wang P."/>
            <person name="Xu J."/>
            <person name="Bruns T."/>
            <person name="Baldrian P."/>
            <person name="Vilgalys R."/>
            <person name="Dunand C."/>
            <person name="Henrissat B."/>
            <person name="Grigoriev I.V."/>
            <person name="Hibbett D."/>
            <person name="Nagy L.G."/>
            <person name="Martin F.M."/>
        </authorList>
    </citation>
    <scope>NUCLEOTIDE SEQUENCE</scope>
    <source>
        <strain evidence="2">UP504</strain>
    </source>
</reference>
<keyword evidence="3" id="KW-1185">Reference proteome</keyword>
<name>A0A9P6BBD9_9AGAM</name>
<organism evidence="2 3">
    <name type="scientific">Hydnum rufescens UP504</name>
    <dbReference type="NCBI Taxonomy" id="1448309"/>
    <lineage>
        <taxon>Eukaryota</taxon>
        <taxon>Fungi</taxon>
        <taxon>Dikarya</taxon>
        <taxon>Basidiomycota</taxon>
        <taxon>Agaricomycotina</taxon>
        <taxon>Agaricomycetes</taxon>
        <taxon>Cantharellales</taxon>
        <taxon>Hydnaceae</taxon>
        <taxon>Hydnum</taxon>
    </lineage>
</organism>
<dbReference type="Proteomes" id="UP000886523">
    <property type="component" value="Unassembled WGS sequence"/>
</dbReference>
<feature type="compositionally biased region" description="Basic residues" evidence="1">
    <location>
        <begin position="22"/>
        <end position="40"/>
    </location>
</feature>
<gene>
    <name evidence="2" type="ORF">BS47DRAFT_1349</name>
</gene>
<feature type="region of interest" description="Disordered" evidence="1">
    <location>
        <begin position="65"/>
        <end position="85"/>
    </location>
</feature>
<evidence type="ECO:0000256" key="1">
    <source>
        <dbReference type="SAM" id="MobiDB-lite"/>
    </source>
</evidence>
<proteinExistence type="predicted"/>
<feature type="region of interest" description="Disordered" evidence="1">
    <location>
        <begin position="1"/>
        <end position="42"/>
    </location>
</feature>
<evidence type="ECO:0000313" key="2">
    <source>
        <dbReference type="EMBL" id="KAF9520970.1"/>
    </source>
</evidence>